<accession>A0ABV8YFB5</accession>
<evidence type="ECO:0000313" key="1">
    <source>
        <dbReference type="EMBL" id="MFC4463993.1"/>
    </source>
</evidence>
<gene>
    <name evidence="1" type="ORF">ACFPH6_05350</name>
</gene>
<sequence>MDPFVLHEEAARVWLAELVVAYEVDASFGGDVSARGADSSPIGMVWDPRQPGGEDGVSLLVTAAQGAGMVGKPEEMTITFEFVDDGDEGVYRWLLDIVAPKPLKVATLSEALGALGEPEVHRVGIEAAVAILREAVQAANHLVHQLSDYVEASVERGGN</sequence>
<name>A0ABV8YFB5_9ACTN</name>
<evidence type="ECO:0008006" key="3">
    <source>
        <dbReference type="Google" id="ProtNLM"/>
    </source>
</evidence>
<evidence type="ECO:0000313" key="2">
    <source>
        <dbReference type="Proteomes" id="UP001596012"/>
    </source>
</evidence>
<reference evidence="2" key="1">
    <citation type="journal article" date="2019" name="Int. J. Syst. Evol. Microbiol.">
        <title>The Global Catalogue of Microorganisms (GCM) 10K type strain sequencing project: providing services to taxonomists for standard genome sequencing and annotation.</title>
        <authorList>
            <consortium name="The Broad Institute Genomics Platform"/>
            <consortium name="The Broad Institute Genome Sequencing Center for Infectious Disease"/>
            <person name="Wu L."/>
            <person name="Ma J."/>
        </authorList>
    </citation>
    <scope>NUCLEOTIDE SEQUENCE [LARGE SCALE GENOMIC DNA]</scope>
    <source>
        <strain evidence="2">DT43</strain>
    </source>
</reference>
<dbReference type="EMBL" id="JBHSFG010000011">
    <property type="protein sequence ID" value="MFC4463993.1"/>
    <property type="molecule type" value="Genomic_DNA"/>
</dbReference>
<dbReference type="RefSeq" id="WP_386337946.1">
    <property type="nucleotide sequence ID" value="NZ_JBHSFG010000011.1"/>
</dbReference>
<comment type="caution">
    <text evidence="1">The sequence shown here is derived from an EMBL/GenBank/DDBJ whole genome shotgun (WGS) entry which is preliminary data.</text>
</comment>
<protein>
    <recommendedName>
        <fullName evidence="3">Polyketide cyclase / dehydrase and lipid transport</fullName>
    </recommendedName>
</protein>
<proteinExistence type="predicted"/>
<organism evidence="1 2">
    <name type="scientific">Streptomyces xiangluensis</name>
    <dbReference type="NCBI Taxonomy" id="2665720"/>
    <lineage>
        <taxon>Bacteria</taxon>
        <taxon>Bacillati</taxon>
        <taxon>Actinomycetota</taxon>
        <taxon>Actinomycetes</taxon>
        <taxon>Kitasatosporales</taxon>
        <taxon>Streptomycetaceae</taxon>
        <taxon>Streptomyces</taxon>
    </lineage>
</organism>
<keyword evidence="2" id="KW-1185">Reference proteome</keyword>
<dbReference type="Proteomes" id="UP001596012">
    <property type="component" value="Unassembled WGS sequence"/>
</dbReference>